<feature type="transmembrane region" description="Helical" evidence="8">
    <location>
        <begin position="46"/>
        <end position="66"/>
    </location>
</feature>
<evidence type="ECO:0000256" key="2">
    <source>
        <dbReference type="ARBA" id="ARBA00022692"/>
    </source>
</evidence>
<feature type="transmembrane region" description="Helical" evidence="8">
    <location>
        <begin position="273"/>
        <end position="299"/>
    </location>
</feature>
<dbReference type="PROSITE" id="PS00211">
    <property type="entry name" value="ABC_TRANSPORTER_1"/>
    <property type="match status" value="1"/>
</dbReference>
<feature type="transmembrane region" description="Helical" evidence="8">
    <location>
        <begin position="341"/>
        <end position="359"/>
    </location>
</feature>
<dbReference type="GO" id="GO:0016020">
    <property type="term" value="C:membrane"/>
    <property type="evidence" value="ECO:0007669"/>
    <property type="project" value="UniProtKB-SubCell"/>
</dbReference>
<dbReference type="PANTHER" id="PTHR19229:SF274">
    <property type="entry name" value="ABC-TYPE ORGANIC ANION TRANSPORTER ABCA8"/>
    <property type="match status" value="1"/>
</dbReference>
<dbReference type="InterPro" id="IPR013525">
    <property type="entry name" value="ABC2_TM"/>
</dbReference>
<protein>
    <recommendedName>
        <fullName evidence="9">ABC transporter domain-containing protein</fullName>
    </recommendedName>
</protein>
<dbReference type="Proteomes" id="UP000694410">
    <property type="component" value="Unplaced"/>
</dbReference>
<name>A0A8C0V4V2_CYACU</name>
<accession>A0A8C0V4V2</accession>
<reference evidence="10" key="2">
    <citation type="submission" date="2025-09" db="UniProtKB">
        <authorList>
            <consortium name="Ensembl"/>
        </authorList>
    </citation>
    <scope>IDENTIFICATION</scope>
</reference>
<dbReference type="GO" id="GO:0140359">
    <property type="term" value="F:ABC-type transporter activity"/>
    <property type="evidence" value="ECO:0007669"/>
    <property type="project" value="InterPro"/>
</dbReference>
<keyword evidence="3" id="KW-0547">Nucleotide-binding</keyword>
<dbReference type="SUPFAM" id="SSF52540">
    <property type="entry name" value="P-loop containing nucleoside triphosphate hydrolases"/>
    <property type="match status" value="1"/>
</dbReference>
<dbReference type="SMART" id="SM00382">
    <property type="entry name" value="AAA"/>
    <property type="match status" value="1"/>
</dbReference>
<dbReference type="Pfam" id="PF00005">
    <property type="entry name" value="ABC_tran"/>
    <property type="match status" value="1"/>
</dbReference>
<dbReference type="InterPro" id="IPR027417">
    <property type="entry name" value="P-loop_NTPase"/>
</dbReference>
<dbReference type="InterPro" id="IPR003439">
    <property type="entry name" value="ABC_transporter-like_ATP-bd"/>
</dbReference>
<dbReference type="CDD" id="cd03263">
    <property type="entry name" value="ABC_subfamily_A"/>
    <property type="match status" value="1"/>
</dbReference>
<evidence type="ECO:0000256" key="1">
    <source>
        <dbReference type="ARBA" id="ARBA00004141"/>
    </source>
</evidence>
<feature type="region of interest" description="Disordered" evidence="7">
    <location>
        <begin position="697"/>
        <end position="722"/>
    </location>
</feature>
<reference evidence="10" key="1">
    <citation type="submission" date="2025-08" db="UniProtKB">
        <authorList>
            <consortium name="Ensembl"/>
        </authorList>
    </citation>
    <scope>IDENTIFICATION</scope>
</reference>
<keyword evidence="2 8" id="KW-0812">Transmembrane</keyword>
<dbReference type="Ensembl" id="ENSCCET00000028860.1">
    <property type="protein sequence ID" value="ENSCCEP00000018935.1"/>
    <property type="gene ID" value="ENSCCEG00000017259.1"/>
</dbReference>
<feature type="transmembrane region" description="Helical" evidence="8">
    <location>
        <begin position="311"/>
        <end position="329"/>
    </location>
</feature>
<dbReference type="GO" id="GO:0005524">
    <property type="term" value="F:ATP binding"/>
    <property type="evidence" value="ECO:0007669"/>
    <property type="project" value="UniProtKB-KW"/>
</dbReference>
<evidence type="ECO:0000256" key="5">
    <source>
        <dbReference type="ARBA" id="ARBA00022989"/>
    </source>
</evidence>
<keyword evidence="11" id="KW-1185">Reference proteome</keyword>
<keyword evidence="6 8" id="KW-0472">Membrane</keyword>
<comment type="subcellular location">
    <subcellularLocation>
        <location evidence="1">Membrane</location>
        <topology evidence="1">Multi-pass membrane protein</topology>
    </subcellularLocation>
</comment>
<dbReference type="InterPro" id="IPR026082">
    <property type="entry name" value="ABCA"/>
</dbReference>
<evidence type="ECO:0000256" key="4">
    <source>
        <dbReference type="ARBA" id="ARBA00022840"/>
    </source>
</evidence>
<dbReference type="FunFam" id="3.40.50.300:FF:000436">
    <property type="entry name" value="ATP binding cassette subfamily A member 9"/>
    <property type="match status" value="1"/>
</dbReference>
<keyword evidence="4" id="KW-0067">ATP-binding</keyword>
<dbReference type="PANTHER" id="PTHR19229">
    <property type="entry name" value="ATP-BINDING CASSETTE TRANSPORTER SUBFAMILY A ABCA"/>
    <property type="match status" value="1"/>
</dbReference>
<evidence type="ECO:0000256" key="3">
    <source>
        <dbReference type="ARBA" id="ARBA00022741"/>
    </source>
</evidence>
<dbReference type="Pfam" id="PF12698">
    <property type="entry name" value="ABC2_membrane_3"/>
    <property type="match status" value="1"/>
</dbReference>
<proteinExistence type="predicted"/>
<evidence type="ECO:0000313" key="11">
    <source>
        <dbReference type="Proteomes" id="UP000694410"/>
    </source>
</evidence>
<feature type="transmembrane region" description="Helical" evidence="8">
    <location>
        <begin position="232"/>
        <end position="252"/>
    </location>
</feature>
<dbReference type="PROSITE" id="PS50893">
    <property type="entry name" value="ABC_TRANSPORTER_2"/>
    <property type="match status" value="1"/>
</dbReference>
<dbReference type="Gene3D" id="3.40.50.300">
    <property type="entry name" value="P-loop containing nucleotide triphosphate hydrolases"/>
    <property type="match status" value="1"/>
</dbReference>
<dbReference type="AlphaFoldDB" id="A0A8C0V4V2"/>
<dbReference type="GO" id="GO:0005319">
    <property type="term" value="F:lipid transporter activity"/>
    <property type="evidence" value="ECO:0007669"/>
    <property type="project" value="TreeGrafter"/>
</dbReference>
<evidence type="ECO:0000256" key="7">
    <source>
        <dbReference type="SAM" id="MobiDB-lite"/>
    </source>
</evidence>
<keyword evidence="5 8" id="KW-1133">Transmembrane helix</keyword>
<feature type="domain" description="ABC transporter" evidence="9">
    <location>
        <begin position="501"/>
        <end position="722"/>
    </location>
</feature>
<dbReference type="InterPro" id="IPR017871">
    <property type="entry name" value="ABC_transporter-like_CS"/>
</dbReference>
<evidence type="ECO:0000256" key="8">
    <source>
        <dbReference type="SAM" id="Phobius"/>
    </source>
</evidence>
<dbReference type="InterPro" id="IPR003593">
    <property type="entry name" value="AAA+_ATPase"/>
</dbReference>
<evidence type="ECO:0000256" key="6">
    <source>
        <dbReference type="ARBA" id="ARBA00023136"/>
    </source>
</evidence>
<evidence type="ECO:0000313" key="10">
    <source>
        <dbReference type="Ensembl" id="ENSCCEP00000018935.1"/>
    </source>
</evidence>
<sequence length="722" mass="81224">MENTPAAGKMQRVSKKASQILQQTCALLWKNILLVWRMKSKSFQEWVASLVFLYILHDSASLIMYYPTQEFPYKFLGRLDDPAFNASGVTLMFTPATNTTRTIMAKVATSSPLRGVIIEEMENEEKMEEKAISEEETIGVVFKDDFSYTLRFPVGRAVFPNEGFEHIETCWDFSARHCKVPLYWYGGFLSVQSSIDAAVIEMKTNHSVWKEMKSITGVHLKTVLKPLFKLDYIWFIICAILSYGPYMHFLSVKVLKEKKKLKILMRAMGLQDISFWLSWSLLYIVYVSITASLLTWITLSEVFNHSSFLELYFFYFFYGTASIHFTFLLSSLLKQPNISSFVGFLLHILFGALGFLTLFEKLPRALEWILNLFSPFAFTAGLATMVKLEKYGPAFSPELHPFRKLYLILSLDSLIELHPFRKLYLILSLDSVLYFLLAIYFDKVLPGKYGVPHPPAFFLRPSYWLRGSSGSVGVRAGSSHDPVLGGDAEPMPPGFEGKEAIRLNNIKKIYKKNNKSTEALKGLSLNIYEGQITALLGHSGAGKTALLNVLSGFSKPSAGSATIYNYNASEMWNMEGMQERIGICPQINLHFEALTVKENLRIFAHIKGIQWKEVDEEVQKVLVTMDLTDVQNVCADALSGGQKRKLSLGIAILGDPQVLLLDEPTAGLDPCSRHHVWSLLRERRAGRVTLVTTQAMEEADAQAGEPRGAPQEVQTGGSQGTA</sequence>
<organism evidence="10 11">
    <name type="scientific">Cyanistes caeruleus</name>
    <name type="common">Eurasian blue tit</name>
    <name type="synonym">Parus caeruleus</name>
    <dbReference type="NCBI Taxonomy" id="156563"/>
    <lineage>
        <taxon>Eukaryota</taxon>
        <taxon>Metazoa</taxon>
        <taxon>Chordata</taxon>
        <taxon>Craniata</taxon>
        <taxon>Vertebrata</taxon>
        <taxon>Euteleostomi</taxon>
        <taxon>Archelosauria</taxon>
        <taxon>Archosauria</taxon>
        <taxon>Dinosauria</taxon>
        <taxon>Saurischia</taxon>
        <taxon>Theropoda</taxon>
        <taxon>Coelurosauria</taxon>
        <taxon>Aves</taxon>
        <taxon>Neognathae</taxon>
        <taxon>Neoaves</taxon>
        <taxon>Telluraves</taxon>
        <taxon>Australaves</taxon>
        <taxon>Passeriformes</taxon>
        <taxon>Paridae</taxon>
        <taxon>Cyanistes</taxon>
    </lineage>
</organism>
<dbReference type="GO" id="GO:0016887">
    <property type="term" value="F:ATP hydrolysis activity"/>
    <property type="evidence" value="ECO:0007669"/>
    <property type="project" value="InterPro"/>
</dbReference>
<evidence type="ECO:0000259" key="9">
    <source>
        <dbReference type="PROSITE" id="PS50893"/>
    </source>
</evidence>